<dbReference type="RefSeq" id="WP_093526097.1">
    <property type="nucleotide sequence ID" value="NZ_FOIJ01000029.1"/>
</dbReference>
<reference evidence="10" key="1">
    <citation type="submission" date="2016-10" db="EMBL/GenBank/DDBJ databases">
        <authorList>
            <person name="Varghese N."/>
            <person name="Submissions S."/>
        </authorList>
    </citation>
    <scope>NUCLEOTIDE SEQUENCE [LARGE SCALE GENOMIC DNA]</scope>
    <source>
        <strain evidence="10">DSM 16858</strain>
    </source>
</reference>
<dbReference type="SUPFAM" id="SSF53335">
    <property type="entry name" value="S-adenosyl-L-methionine-dependent methyltransferases"/>
    <property type="match status" value="1"/>
</dbReference>
<keyword evidence="4 9" id="KW-0808">Transferase</keyword>
<evidence type="ECO:0000256" key="2">
    <source>
        <dbReference type="ARBA" id="ARBA00011900"/>
    </source>
</evidence>
<evidence type="ECO:0000256" key="3">
    <source>
        <dbReference type="ARBA" id="ARBA00022603"/>
    </source>
</evidence>
<comment type="catalytic activity">
    <reaction evidence="6">
        <text>a 2'-deoxyadenosine in DNA + S-adenosyl-L-methionine = an N(6)-methyl-2'-deoxyadenosine in DNA + S-adenosyl-L-homocysteine + H(+)</text>
        <dbReference type="Rhea" id="RHEA:15197"/>
        <dbReference type="Rhea" id="RHEA-COMP:12418"/>
        <dbReference type="Rhea" id="RHEA-COMP:12419"/>
        <dbReference type="ChEBI" id="CHEBI:15378"/>
        <dbReference type="ChEBI" id="CHEBI:57856"/>
        <dbReference type="ChEBI" id="CHEBI:59789"/>
        <dbReference type="ChEBI" id="CHEBI:90615"/>
        <dbReference type="ChEBI" id="CHEBI:90616"/>
        <dbReference type="EC" id="2.1.1.72"/>
    </reaction>
</comment>
<evidence type="ECO:0000256" key="6">
    <source>
        <dbReference type="ARBA" id="ARBA00047942"/>
    </source>
</evidence>
<evidence type="ECO:0000256" key="7">
    <source>
        <dbReference type="SAM" id="MobiDB-lite"/>
    </source>
</evidence>
<dbReference type="Pfam" id="PF01555">
    <property type="entry name" value="N6_N4_Mtase"/>
    <property type="match status" value="1"/>
</dbReference>
<comment type="similarity">
    <text evidence="1">Belongs to the N(4)/N(6)-methyltransferase family.</text>
</comment>
<evidence type="ECO:0000256" key="1">
    <source>
        <dbReference type="ARBA" id="ARBA00006594"/>
    </source>
</evidence>
<dbReference type="InterPro" id="IPR002941">
    <property type="entry name" value="DNA_methylase_N4/N6"/>
</dbReference>
<evidence type="ECO:0000256" key="4">
    <source>
        <dbReference type="ARBA" id="ARBA00022679"/>
    </source>
</evidence>
<dbReference type="EMBL" id="FOIJ01000029">
    <property type="protein sequence ID" value="SEU38819.1"/>
    <property type="molecule type" value="Genomic_DNA"/>
</dbReference>
<keyword evidence="5" id="KW-0949">S-adenosyl-L-methionine</keyword>
<dbReference type="EC" id="2.1.1.72" evidence="2"/>
<name>A0A1I0LFD6_9BACT</name>
<proteinExistence type="inferred from homology"/>
<organism evidence="9 10">
    <name type="scientific">Stigmatella erecta</name>
    <dbReference type="NCBI Taxonomy" id="83460"/>
    <lineage>
        <taxon>Bacteria</taxon>
        <taxon>Pseudomonadati</taxon>
        <taxon>Myxococcota</taxon>
        <taxon>Myxococcia</taxon>
        <taxon>Myxococcales</taxon>
        <taxon>Cystobacterineae</taxon>
        <taxon>Archangiaceae</taxon>
        <taxon>Stigmatella</taxon>
    </lineage>
</organism>
<dbReference type="GO" id="GO:0003677">
    <property type="term" value="F:DNA binding"/>
    <property type="evidence" value="ECO:0007669"/>
    <property type="project" value="InterPro"/>
</dbReference>
<dbReference type="GO" id="GO:0032259">
    <property type="term" value="P:methylation"/>
    <property type="evidence" value="ECO:0007669"/>
    <property type="project" value="UniProtKB-KW"/>
</dbReference>
<dbReference type="PROSITE" id="PS00092">
    <property type="entry name" value="N6_MTASE"/>
    <property type="match status" value="1"/>
</dbReference>
<keyword evidence="10" id="KW-1185">Reference proteome</keyword>
<keyword evidence="3 9" id="KW-0489">Methyltransferase</keyword>
<feature type="region of interest" description="Disordered" evidence="7">
    <location>
        <begin position="227"/>
        <end position="248"/>
    </location>
</feature>
<dbReference type="GO" id="GO:0008170">
    <property type="term" value="F:N-methyltransferase activity"/>
    <property type="evidence" value="ECO:0007669"/>
    <property type="project" value="InterPro"/>
</dbReference>
<evidence type="ECO:0000259" key="8">
    <source>
        <dbReference type="Pfam" id="PF01555"/>
    </source>
</evidence>
<dbReference type="AlphaFoldDB" id="A0A1I0LFD6"/>
<protein>
    <recommendedName>
        <fullName evidence="2">site-specific DNA-methyltransferase (adenine-specific)</fullName>
        <ecNumber evidence="2">2.1.1.72</ecNumber>
    </recommendedName>
</protein>
<feature type="domain" description="DNA methylase N-4/N-6" evidence="8">
    <location>
        <begin position="73"/>
        <end position="354"/>
    </location>
</feature>
<sequence>MATGIPSKNGKARLTYRLEYEGKAPVEEVLSGERARLERVLTVAGKPTNRLYYGENLRVLRALAADPEVAGQVRLVYIDPPYATGASFESRGQAHAYADHRVGAEFLEFLRQRLILMQRLLAEDGSIYVHLDENAAHPVKVLMDEIFGPENFRAWITRKKCNPKNYTKKTYGNVADYLLFYSKSASYVWEQQFDARNQEADEQEYRHIEEGTGRRYMKVPIHAPGVRNGETGQEWKGMRPPPGKHWQYKPSKLEEMDRRGEIVWSGSGNPRRKVYLDQRPGIPVQDIWLEFRDAHNQMIKITGYPTEKNPDMLRRIICASSRPGDLVLDAFAGSGTTAHLAEELGRRWIMVDNSPLALATMARRLAHGSEPMGDFVKQRGKKKAAVQQSLLDRVLKSGLDLYVERDKAVEPIPPAQLDDWAKMLHGRVVSSPTTEKSGARRAS</sequence>
<dbReference type="PRINTS" id="PR00506">
    <property type="entry name" value="D21N6MTFRASE"/>
</dbReference>
<dbReference type="Gene3D" id="3.40.50.150">
    <property type="entry name" value="Vaccinia Virus protein VP39"/>
    <property type="match status" value="1"/>
</dbReference>
<dbReference type="GO" id="GO:0009007">
    <property type="term" value="F:site-specific DNA-methyltransferase (adenine-specific) activity"/>
    <property type="evidence" value="ECO:0007669"/>
    <property type="project" value="UniProtKB-EC"/>
</dbReference>
<dbReference type="InterPro" id="IPR002052">
    <property type="entry name" value="DNA_methylase_N6_adenine_CS"/>
</dbReference>
<evidence type="ECO:0000256" key="5">
    <source>
        <dbReference type="ARBA" id="ARBA00022691"/>
    </source>
</evidence>
<dbReference type="InterPro" id="IPR029063">
    <property type="entry name" value="SAM-dependent_MTases_sf"/>
</dbReference>
<dbReference type="Proteomes" id="UP000199181">
    <property type="component" value="Unassembled WGS sequence"/>
</dbReference>
<dbReference type="InterPro" id="IPR002295">
    <property type="entry name" value="N4/N6-MTase_EcoPI_Mod-like"/>
</dbReference>
<evidence type="ECO:0000313" key="9">
    <source>
        <dbReference type="EMBL" id="SEU38819.1"/>
    </source>
</evidence>
<evidence type="ECO:0000313" key="10">
    <source>
        <dbReference type="Proteomes" id="UP000199181"/>
    </source>
</evidence>
<gene>
    <name evidence="9" type="ORF">SAMN05443639_1292</name>
</gene>
<accession>A0A1I0LFD6</accession>